<dbReference type="GO" id="GO:0006047">
    <property type="term" value="P:UDP-N-acetylglucosamine metabolic process"/>
    <property type="evidence" value="ECO:0007669"/>
    <property type="project" value="TreeGrafter"/>
</dbReference>
<name>G4QCN7_TAYAM</name>
<reference key="1">
    <citation type="submission" date="2011-09" db="EMBL/GenBank/DDBJ databases">
        <title>Genomic characterization of the Taylorella genus.</title>
        <authorList>
            <person name="Hebert L."/>
            <person name="Moumen B."/>
            <person name="Pons N."/>
            <person name="Duquesne F."/>
            <person name="Breuil M.-F."/>
            <person name="Goux D."/>
            <person name="Batto J.-M."/>
            <person name="Renault P."/>
            <person name="Laugier C."/>
            <person name="Petry S."/>
        </authorList>
    </citation>
    <scope>NUCLEOTIDE SEQUENCE</scope>
    <source>
        <strain>MCE3</strain>
    </source>
</reference>
<reference evidence="8 9" key="2">
    <citation type="journal article" date="2012" name="PLoS ONE">
        <title>Genomic characterization of the taylorella genus.</title>
        <authorList>
            <person name="Hebert L."/>
            <person name="Moumen B."/>
            <person name="Pons N."/>
            <person name="Duquesne F."/>
            <person name="Breuil M.F."/>
            <person name="Goux D."/>
            <person name="Batto J.M."/>
            <person name="Laugier C."/>
            <person name="Renault P."/>
            <person name="Petry S."/>
        </authorList>
    </citation>
    <scope>NUCLEOTIDE SEQUENCE [LARGE SCALE GENOMIC DNA]</scope>
    <source>
        <strain evidence="8 9">MCE3</strain>
    </source>
</reference>
<dbReference type="CDD" id="cd00352">
    <property type="entry name" value="Gn_AT_II"/>
    <property type="match status" value="1"/>
</dbReference>
<dbReference type="Pfam" id="PF13522">
    <property type="entry name" value="GATase_6"/>
    <property type="match status" value="1"/>
</dbReference>
<evidence type="ECO:0000256" key="1">
    <source>
        <dbReference type="ARBA" id="ARBA00001031"/>
    </source>
</evidence>
<proteinExistence type="predicted"/>
<evidence type="ECO:0000256" key="2">
    <source>
        <dbReference type="ARBA" id="ARBA00012916"/>
    </source>
</evidence>
<dbReference type="Gene3D" id="3.60.20.10">
    <property type="entry name" value="Glutamine Phosphoribosylpyrophosphate, subunit 1, domain 1"/>
    <property type="match status" value="1"/>
</dbReference>
<dbReference type="HOGENOM" id="CLU_404236_0_0_4"/>
<dbReference type="EC" id="2.6.1.16" evidence="2"/>
<keyword evidence="4" id="KW-0032">Aminotransferase</keyword>
<dbReference type="SUPFAM" id="SSF56235">
    <property type="entry name" value="N-terminal nucleophile aminohydrolases (Ntn hydrolases)"/>
    <property type="match status" value="1"/>
</dbReference>
<accession>G4QCN7</accession>
<keyword evidence="5" id="KW-0808">Transferase</keyword>
<dbReference type="InterPro" id="IPR014729">
    <property type="entry name" value="Rossmann-like_a/b/a_fold"/>
</dbReference>
<dbReference type="OrthoDB" id="8557965at2"/>
<dbReference type="PROSITE" id="PS51278">
    <property type="entry name" value="GATASE_TYPE_2"/>
    <property type="match status" value="1"/>
</dbReference>
<dbReference type="PANTHER" id="PTHR10937:SF0">
    <property type="entry name" value="GLUTAMINE--FRUCTOSE-6-PHOSPHATE TRANSAMINASE (ISOMERIZING)"/>
    <property type="match status" value="1"/>
</dbReference>
<evidence type="ECO:0000256" key="4">
    <source>
        <dbReference type="ARBA" id="ARBA00022576"/>
    </source>
</evidence>
<dbReference type="GO" id="GO:0004360">
    <property type="term" value="F:glutamine-fructose-6-phosphate transaminase (isomerizing) activity"/>
    <property type="evidence" value="ECO:0007669"/>
    <property type="project" value="UniProtKB-EC"/>
</dbReference>
<dbReference type="eggNOG" id="COG0037">
    <property type="taxonomic scope" value="Bacteria"/>
</dbReference>
<keyword evidence="6" id="KW-0315">Glutamine amidotransferase</keyword>
<evidence type="ECO:0000256" key="5">
    <source>
        <dbReference type="ARBA" id="ARBA00022679"/>
    </source>
</evidence>
<sequence>MCGIFGIISSNSVNTKSLKTLIQHSRQRGRDSSGLVYLDSANNYIIERADFDIVKLLRKSNLTNSEIVFGHSRLITNGLNDNQPIIRDDLILIHNGIIVNHEEIWNNLGLTRLYRIDSEIILALFNKFLEEKISLEKIPKKIFQICDGTMSCAVAIPKLGKMIVFSNCGSLYHGIKDQSIYFASERYALDLLHVDDIEQINGVCKVFDIPVSDQELIIRDYNFRKENLIPEFRHDSHEEALLEYEEPYLKRCTRCILPHTMPFIKFDENGVCNYCHSYKLRNVPKPTSELFELVEPYRRPGNELDCIVPFSGGRDSCYALHLIVKELKMKPVTYTYDWGMVTDLGRRNISRVCSRLGVENIIVAADISKKRQHIRTNLKVWLKSPHLGLIALLTAGDKHFFRYVEVIKKQTGINLNLWGFNPLEVTHFKTGFLGIPPDFEEKRVYSHGIRKQIRYHKKRFLVMSRNLGYFNSSLWDTLSGEYYRSFTEKKDYFHIFDYWRWEEEKVNDTLINEYDWELSVDTPTTWRIGDGTAAFYNYIYFTVAGFTEHDTFRSNQIREGQLSRDVALKLVKEENKPRYKNIRWYLDALNLDFKEVINVINSIPKLY</sequence>
<dbReference type="eggNOG" id="COG0449">
    <property type="taxonomic scope" value="Bacteria"/>
</dbReference>
<dbReference type="PANTHER" id="PTHR10937">
    <property type="entry name" value="GLUCOSAMINE--FRUCTOSE-6-PHOSPHATE AMINOTRANSFERASE, ISOMERIZING"/>
    <property type="match status" value="1"/>
</dbReference>
<comment type="catalytic activity">
    <reaction evidence="1">
        <text>D-fructose 6-phosphate + L-glutamine = D-glucosamine 6-phosphate + L-glutamate</text>
        <dbReference type="Rhea" id="RHEA:13237"/>
        <dbReference type="ChEBI" id="CHEBI:29985"/>
        <dbReference type="ChEBI" id="CHEBI:58359"/>
        <dbReference type="ChEBI" id="CHEBI:58725"/>
        <dbReference type="ChEBI" id="CHEBI:61527"/>
        <dbReference type="EC" id="2.6.1.16"/>
    </reaction>
</comment>
<dbReference type="KEGG" id="tas:TASI_0391"/>
<dbReference type="Proteomes" id="UP000009284">
    <property type="component" value="Chromosome"/>
</dbReference>
<gene>
    <name evidence="8" type="ordered locus">TASI_0391</name>
</gene>
<dbReference type="InterPro" id="IPR017932">
    <property type="entry name" value="GATase_2_dom"/>
</dbReference>
<dbReference type="AlphaFoldDB" id="G4QCN7"/>
<protein>
    <recommendedName>
        <fullName evidence="3">Glutamine--fructose-6-phosphate aminotransferase [isomerizing]</fullName>
        <ecNumber evidence="2">2.6.1.16</ecNumber>
    </recommendedName>
</protein>
<evidence type="ECO:0000256" key="6">
    <source>
        <dbReference type="ARBA" id="ARBA00022962"/>
    </source>
</evidence>
<dbReference type="Gene3D" id="3.40.50.620">
    <property type="entry name" value="HUPs"/>
    <property type="match status" value="1"/>
</dbReference>
<evidence type="ECO:0000256" key="3">
    <source>
        <dbReference type="ARBA" id="ARBA00016090"/>
    </source>
</evidence>
<dbReference type="InterPro" id="IPR029055">
    <property type="entry name" value="Ntn_hydrolases_N"/>
</dbReference>
<feature type="domain" description="Glutamine amidotransferase type-2" evidence="7">
    <location>
        <begin position="2"/>
        <end position="220"/>
    </location>
</feature>
<organism evidence="8 9">
    <name type="scientific">Taylorella asinigenitalis (strain MCE3)</name>
    <dbReference type="NCBI Taxonomy" id="1008459"/>
    <lineage>
        <taxon>Bacteria</taxon>
        <taxon>Pseudomonadati</taxon>
        <taxon>Pseudomonadota</taxon>
        <taxon>Betaproteobacteria</taxon>
        <taxon>Burkholderiales</taxon>
        <taxon>Alcaligenaceae</taxon>
        <taxon>Taylorella</taxon>
    </lineage>
</organism>
<evidence type="ECO:0000313" key="9">
    <source>
        <dbReference type="Proteomes" id="UP000009284"/>
    </source>
</evidence>
<dbReference type="EMBL" id="CP003059">
    <property type="protein sequence ID" value="AEP36167.1"/>
    <property type="molecule type" value="Genomic_DNA"/>
</dbReference>
<evidence type="ECO:0000313" key="8">
    <source>
        <dbReference type="EMBL" id="AEP36167.1"/>
    </source>
</evidence>
<dbReference type="SUPFAM" id="SSF52402">
    <property type="entry name" value="Adenine nucleotide alpha hydrolases-like"/>
    <property type="match status" value="1"/>
</dbReference>
<dbReference type="GO" id="GO:0006002">
    <property type="term" value="P:fructose 6-phosphate metabolic process"/>
    <property type="evidence" value="ECO:0007669"/>
    <property type="project" value="TreeGrafter"/>
</dbReference>
<keyword evidence="9" id="KW-1185">Reference proteome</keyword>
<dbReference type="STRING" id="1008459.TASI_0391"/>
<dbReference type="GO" id="GO:0006487">
    <property type="term" value="P:protein N-linked glycosylation"/>
    <property type="evidence" value="ECO:0007669"/>
    <property type="project" value="TreeGrafter"/>
</dbReference>
<evidence type="ECO:0000259" key="7">
    <source>
        <dbReference type="PROSITE" id="PS51278"/>
    </source>
</evidence>